<evidence type="ECO:0000259" key="8">
    <source>
        <dbReference type="PROSITE" id="PS50862"/>
    </source>
</evidence>
<keyword evidence="2 9" id="KW-0436">Ligase</keyword>
<dbReference type="GO" id="GO:0005829">
    <property type="term" value="C:cytosol"/>
    <property type="evidence" value="ECO:0007669"/>
    <property type="project" value="TreeGrafter"/>
</dbReference>
<sequence>MKKNSTKKLTIVERQIAIDLIKEKFRHNLAKKLNLVRVSAPLFVTKSSGLNDGLNGEKPISFFNKMIDDELEIVHSLAKWKRNALSRYDIGSYDGIYTDMNAIRKEETLDATHSIYVDQWDWELKIDSSQRNTVFLEKIVNKIYQALYKTSLYIQRKYRIPNKLVKKIHFIDSLDLYNMFPNLTPEQREYEIVKQYKSVFITKIGYPLPDLKPHSNRSKDYDDWNLNGDLIVYDETNDSALELSSMGIRVDKNALIQQYNKDIDLIKLISKYHKDILEDKLPLTIGGGIGQSRLAMFLLHSKHIGEVQASIWDEETIKKAKKNNTILL</sequence>
<evidence type="ECO:0000256" key="5">
    <source>
        <dbReference type="ARBA" id="ARBA00022840"/>
    </source>
</evidence>
<dbReference type="Gene3D" id="3.30.930.10">
    <property type="entry name" value="Bira Bifunctional Protein, Domain 2"/>
    <property type="match status" value="1"/>
</dbReference>
<name>A0A2Z4LMJ3_9BACT</name>
<dbReference type="NCBIfam" id="TIGR00669">
    <property type="entry name" value="asnA"/>
    <property type="match status" value="1"/>
</dbReference>
<protein>
    <recommendedName>
        <fullName evidence="7">Aspartate--ammonia ligase</fullName>
        <ecNumber evidence="7">6.3.1.1</ecNumber>
    </recommendedName>
</protein>
<dbReference type="InterPro" id="IPR006195">
    <property type="entry name" value="aa-tRNA-synth_II"/>
</dbReference>
<proteinExistence type="predicted"/>
<dbReference type="RefSeq" id="WP_029330115.1">
    <property type="nucleotide sequence ID" value="NZ_CP030103.1"/>
</dbReference>
<dbReference type="KEGG" id="mclo:DK849_02625"/>
<keyword evidence="5" id="KW-0067">ATP-binding</keyword>
<evidence type="ECO:0000256" key="6">
    <source>
        <dbReference type="ARBA" id="ARBA00022888"/>
    </source>
</evidence>
<dbReference type="Proteomes" id="UP000249865">
    <property type="component" value="Chromosome"/>
</dbReference>
<dbReference type="GO" id="GO:0006529">
    <property type="term" value="P:asparagine biosynthetic process"/>
    <property type="evidence" value="ECO:0007669"/>
    <property type="project" value="UniProtKB-UniRule"/>
</dbReference>
<dbReference type="OrthoDB" id="9766088at2"/>
<organism evidence="9 10">
    <name type="scientific">Metamycoplasma cloacale</name>
    <dbReference type="NCBI Taxonomy" id="92401"/>
    <lineage>
        <taxon>Bacteria</taxon>
        <taxon>Bacillati</taxon>
        <taxon>Mycoplasmatota</taxon>
        <taxon>Mycoplasmoidales</taxon>
        <taxon>Metamycoplasmataceae</taxon>
        <taxon>Metamycoplasma</taxon>
    </lineage>
</organism>
<evidence type="ECO:0000256" key="1">
    <source>
        <dbReference type="ARBA" id="ARBA00022490"/>
    </source>
</evidence>
<dbReference type="InterPro" id="IPR004618">
    <property type="entry name" value="AsnA"/>
</dbReference>
<gene>
    <name evidence="9" type="ORF">DK849_02625</name>
</gene>
<evidence type="ECO:0000256" key="2">
    <source>
        <dbReference type="ARBA" id="ARBA00022598"/>
    </source>
</evidence>
<dbReference type="Pfam" id="PF03590">
    <property type="entry name" value="AsnA"/>
    <property type="match status" value="1"/>
</dbReference>
<dbReference type="EMBL" id="CP030103">
    <property type="protein sequence ID" value="AWX42940.1"/>
    <property type="molecule type" value="Genomic_DNA"/>
</dbReference>
<dbReference type="PANTHER" id="PTHR30073:SF5">
    <property type="entry name" value="ASPARTATE--AMMONIA LIGASE"/>
    <property type="match status" value="1"/>
</dbReference>
<evidence type="ECO:0000313" key="9">
    <source>
        <dbReference type="EMBL" id="AWX42940.1"/>
    </source>
</evidence>
<dbReference type="PIRSF" id="PIRSF001555">
    <property type="entry name" value="Asp_ammon_ligase"/>
    <property type="match status" value="1"/>
</dbReference>
<evidence type="ECO:0000256" key="7">
    <source>
        <dbReference type="NCBIfam" id="TIGR00669"/>
    </source>
</evidence>
<reference evidence="10" key="1">
    <citation type="submission" date="2018-06" db="EMBL/GenBank/DDBJ databases">
        <title>Complete genome sequences of Mycoplasma anatis, M. anseris and M. cloacale type strains.</title>
        <authorList>
            <person name="Grozner D."/>
            <person name="Forro B."/>
            <person name="Sulyok K.M."/>
            <person name="Marton S."/>
            <person name="Kreizinger Z."/>
            <person name="Banyai K."/>
            <person name="Gyuranecz M."/>
        </authorList>
    </citation>
    <scope>NUCLEOTIDE SEQUENCE [LARGE SCALE GENOMIC DNA]</scope>
    <source>
        <strain evidence="10">NCTC 10199</strain>
    </source>
</reference>
<feature type="domain" description="Aminoacyl-transfer RNA synthetases class-II family profile" evidence="8">
    <location>
        <begin position="21"/>
        <end position="319"/>
    </location>
</feature>
<dbReference type="EC" id="6.3.1.1" evidence="7"/>
<keyword evidence="4" id="KW-0547">Nucleotide-binding</keyword>
<dbReference type="AlphaFoldDB" id="A0A2Z4LMJ3"/>
<dbReference type="GO" id="GO:0004071">
    <property type="term" value="F:aspartate-ammonia ligase activity"/>
    <property type="evidence" value="ECO:0007669"/>
    <property type="project" value="UniProtKB-UniRule"/>
</dbReference>
<keyword evidence="6" id="KW-0061">Asparagine biosynthesis</keyword>
<evidence type="ECO:0000256" key="3">
    <source>
        <dbReference type="ARBA" id="ARBA00022605"/>
    </source>
</evidence>
<keyword evidence="3" id="KW-0028">Amino-acid biosynthesis</keyword>
<dbReference type="SUPFAM" id="SSF55681">
    <property type="entry name" value="Class II aaRS and biotin synthetases"/>
    <property type="match status" value="1"/>
</dbReference>
<dbReference type="GO" id="GO:0005524">
    <property type="term" value="F:ATP binding"/>
    <property type="evidence" value="ECO:0007669"/>
    <property type="project" value="UniProtKB-KW"/>
</dbReference>
<dbReference type="InterPro" id="IPR045864">
    <property type="entry name" value="aa-tRNA-synth_II/BPL/LPL"/>
</dbReference>
<accession>A0A2Z4LMJ3</accession>
<keyword evidence="10" id="KW-1185">Reference proteome</keyword>
<dbReference type="PANTHER" id="PTHR30073">
    <property type="entry name" value="ASPARTATE--AMMONIA LIGASE"/>
    <property type="match status" value="1"/>
</dbReference>
<keyword evidence="1" id="KW-0963">Cytoplasm</keyword>
<evidence type="ECO:0000313" key="10">
    <source>
        <dbReference type="Proteomes" id="UP000249865"/>
    </source>
</evidence>
<evidence type="ECO:0000256" key="4">
    <source>
        <dbReference type="ARBA" id="ARBA00022741"/>
    </source>
</evidence>
<dbReference type="PROSITE" id="PS50862">
    <property type="entry name" value="AA_TRNA_LIGASE_II"/>
    <property type="match status" value="1"/>
</dbReference>